<proteinExistence type="predicted"/>
<evidence type="ECO:0000313" key="2">
    <source>
        <dbReference type="Proteomes" id="UP000198287"/>
    </source>
</evidence>
<dbReference type="Proteomes" id="UP000198287">
    <property type="component" value="Unassembled WGS sequence"/>
</dbReference>
<dbReference type="AlphaFoldDB" id="A0A226EIM4"/>
<comment type="caution">
    <text evidence="1">The sequence shown here is derived from an EMBL/GenBank/DDBJ whole genome shotgun (WGS) entry which is preliminary data.</text>
</comment>
<sequence length="514" mass="57930">MDKELLSNMKAEEEIIAGPSTSLVASNNLDDLNRKVLSNHLILSKIMSHCGPKELVVATWVCQEWAKEARKFLHENNSDGILVRMNGWIESLFHLDDHPARTENRVELIKISDQEQGPIRPGPLISAIQDVDERRAMMLNKIGWTELAKYCPELESIHDIMSEWVSGGQELSNTMGEIFDGTTKLAKVTNLSIHIQGVSLKHAHFVRISEVEHCEPNHIHAAEVVAIATRFLDTFPALENLHIECMLLPVLVAILRGAGAGIESIQIFTAICTLGLDEIAQFPLLLPNTPRSKQLPLTKMQLECSSNSPVDLQSALNLIPRVGASDTLRELLLFYMIGDGRMSQVDVVFPVLSKLKCLTFIQWPSSCHPLLMPKVQRDKDGVPVNSFPALKILFFDGVACRRTLGSVLCYNLTSTLIMLQRLFPTPSQSMRSLPLFTGYFEKEDNEDPEREIAWESHAVSQNHVERESNLHWIFGHDHHANNAVMLERLQGFKEAVLLLCPHLEEKERYRLLNL</sequence>
<protein>
    <submittedName>
        <fullName evidence="1">Uncharacterized protein</fullName>
    </submittedName>
</protein>
<accession>A0A226EIM4</accession>
<dbReference type="EMBL" id="LNIX01000003">
    <property type="protein sequence ID" value="OXA56967.1"/>
    <property type="molecule type" value="Genomic_DNA"/>
</dbReference>
<name>A0A226EIM4_FOLCA</name>
<evidence type="ECO:0000313" key="1">
    <source>
        <dbReference type="EMBL" id="OXA56967.1"/>
    </source>
</evidence>
<keyword evidence="2" id="KW-1185">Reference proteome</keyword>
<gene>
    <name evidence="1" type="ORF">Fcan01_06560</name>
</gene>
<reference evidence="1 2" key="1">
    <citation type="submission" date="2015-12" db="EMBL/GenBank/DDBJ databases">
        <title>The genome of Folsomia candida.</title>
        <authorList>
            <person name="Faddeeva A."/>
            <person name="Derks M.F."/>
            <person name="Anvar Y."/>
            <person name="Smit S."/>
            <person name="Van Straalen N."/>
            <person name="Roelofs D."/>
        </authorList>
    </citation>
    <scope>NUCLEOTIDE SEQUENCE [LARGE SCALE GENOMIC DNA]</scope>
    <source>
        <strain evidence="1 2">VU population</strain>
        <tissue evidence="1">Whole body</tissue>
    </source>
</reference>
<organism evidence="1 2">
    <name type="scientific">Folsomia candida</name>
    <name type="common">Springtail</name>
    <dbReference type="NCBI Taxonomy" id="158441"/>
    <lineage>
        <taxon>Eukaryota</taxon>
        <taxon>Metazoa</taxon>
        <taxon>Ecdysozoa</taxon>
        <taxon>Arthropoda</taxon>
        <taxon>Hexapoda</taxon>
        <taxon>Collembola</taxon>
        <taxon>Entomobryomorpha</taxon>
        <taxon>Isotomoidea</taxon>
        <taxon>Isotomidae</taxon>
        <taxon>Proisotominae</taxon>
        <taxon>Folsomia</taxon>
    </lineage>
</organism>